<name>A0A9Q0M8W7_BLOTA</name>
<reference evidence="10" key="1">
    <citation type="submission" date="2022-12" db="EMBL/GenBank/DDBJ databases">
        <title>Genome assemblies of Blomia tropicalis.</title>
        <authorList>
            <person name="Cui Y."/>
        </authorList>
    </citation>
    <scope>NUCLEOTIDE SEQUENCE</scope>
    <source>
        <tissue evidence="10">Adult mites</tissue>
    </source>
</reference>
<comment type="caution">
    <text evidence="10">The sequence shown here is derived from an EMBL/GenBank/DDBJ whole genome shotgun (WGS) entry which is preliminary data.</text>
</comment>
<evidence type="ECO:0000313" key="11">
    <source>
        <dbReference type="Proteomes" id="UP001142055"/>
    </source>
</evidence>
<dbReference type="GO" id="GO:0005763">
    <property type="term" value="C:mitochondrial small ribosomal subunit"/>
    <property type="evidence" value="ECO:0007669"/>
    <property type="project" value="InterPro"/>
</dbReference>
<dbReference type="OrthoDB" id="5989925at2759"/>
<keyword evidence="4" id="KW-0689">Ribosomal protein</keyword>
<dbReference type="GO" id="GO:0003735">
    <property type="term" value="F:structural constituent of ribosome"/>
    <property type="evidence" value="ECO:0007669"/>
    <property type="project" value="InterPro"/>
</dbReference>
<dbReference type="PANTHER" id="PTHR13231:SF3">
    <property type="entry name" value="SMALL RIBOSOMAL SUBUNIT PROTEIN MS31"/>
    <property type="match status" value="1"/>
</dbReference>
<evidence type="ECO:0000256" key="5">
    <source>
        <dbReference type="ARBA" id="ARBA00023128"/>
    </source>
</evidence>
<evidence type="ECO:0000256" key="6">
    <source>
        <dbReference type="ARBA" id="ARBA00023274"/>
    </source>
</evidence>
<keyword evidence="6" id="KW-0687">Ribonucleoprotein</keyword>
<comment type="subcellular location">
    <subcellularLocation>
        <location evidence="1">Mitochondrion</location>
    </subcellularLocation>
</comment>
<keyword evidence="3" id="KW-0809">Transit peptide</keyword>
<evidence type="ECO:0000256" key="7">
    <source>
        <dbReference type="ARBA" id="ARBA00035133"/>
    </source>
</evidence>
<dbReference type="Pfam" id="PF15433">
    <property type="entry name" value="MRP-S31"/>
    <property type="match status" value="1"/>
</dbReference>
<sequence>MYRQLLRLEKPQNGISKSNWIQTFSRRFSSSDSDDSEKSRKKQPIPVKSITVKVGTTDAVSDSSKHASKKIETLIKKAQNIKSISPTGKGTITQSMGKPKVFIRQSAKTPDPNEKPVQFEGEPIQMITHGLDRRLVEAARRVANKMPKHLTKSTEKELLNSIKKQKDETLKAKKEFENSRKLKEDFTKTISYQIMKESRQSNKSSRQNQLDLELSSRIGSTVEKVKLSPSILDELKTRDQTRSRASRNAPLTIKYRKDTSLFTGECLGIFDPKQTYPDNSENENPFWDKLLQQEIESTLQFPPKNAFEEMIQLTNEGKLWKYPINNEQDLDDDDTPFYEHVLLDNLLEGFPDKGPIRQFMELVIMGLSHNPYITVERKHETVEFYRNFFEEKDLFNLDIVESNESEESANL</sequence>
<keyword evidence="5" id="KW-0496">Mitochondrion</keyword>
<evidence type="ECO:0000256" key="2">
    <source>
        <dbReference type="ARBA" id="ARBA00011057"/>
    </source>
</evidence>
<proteinExistence type="inferred from homology"/>
<accession>A0A9Q0M8W7</accession>
<dbReference type="InterPro" id="IPR026299">
    <property type="entry name" value="MRP-S31"/>
</dbReference>
<evidence type="ECO:0000313" key="10">
    <source>
        <dbReference type="EMBL" id="KAJ6221340.1"/>
    </source>
</evidence>
<evidence type="ECO:0000256" key="3">
    <source>
        <dbReference type="ARBA" id="ARBA00022946"/>
    </source>
</evidence>
<gene>
    <name evidence="10" type="ORF">RDWZM_007152</name>
</gene>
<evidence type="ECO:0000256" key="9">
    <source>
        <dbReference type="SAM" id="MobiDB-lite"/>
    </source>
</evidence>
<dbReference type="AlphaFoldDB" id="A0A9Q0M8W7"/>
<dbReference type="PANTHER" id="PTHR13231">
    <property type="entry name" value="MITOCHONDRIAL RIBOSOMAL PROTEIN S31"/>
    <property type="match status" value="1"/>
</dbReference>
<evidence type="ECO:0000256" key="4">
    <source>
        <dbReference type="ARBA" id="ARBA00022980"/>
    </source>
</evidence>
<feature type="region of interest" description="Disordered" evidence="9">
    <location>
        <begin position="25"/>
        <end position="48"/>
    </location>
</feature>
<dbReference type="Proteomes" id="UP001142055">
    <property type="component" value="Chromosome 2"/>
</dbReference>
<protein>
    <recommendedName>
        <fullName evidence="7">Small ribosomal subunit protein mS31</fullName>
    </recommendedName>
    <alternativeName>
        <fullName evidence="8">28S ribosomal protein S31, mitochondrial</fullName>
    </alternativeName>
</protein>
<keyword evidence="11" id="KW-1185">Reference proteome</keyword>
<evidence type="ECO:0000256" key="1">
    <source>
        <dbReference type="ARBA" id="ARBA00004173"/>
    </source>
</evidence>
<dbReference type="OMA" id="HETVEFY"/>
<organism evidence="10 11">
    <name type="scientific">Blomia tropicalis</name>
    <name type="common">Mite</name>
    <dbReference type="NCBI Taxonomy" id="40697"/>
    <lineage>
        <taxon>Eukaryota</taxon>
        <taxon>Metazoa</taxon>
        <taxon>Ecdysozoa</taxon>
        <taxon>Arthropoda</taxon>
        <taxon>Chelicerata</taxon>
        <taxon>Arachnida</taxon>
        <taxon>Acari</taxon>
        <taxon>Acariformes</taxon>
        <taxon>Sarcoptiformes</taxon>
        <taxon>Astigmata</taxon>
        <taxon>Glycyphagoidea</taxon>
        <taxon>Echimyopodidae</taxon>
        <taxon>Blomia</taxon>
    </lineage>
</organism>
<evidence type="ECO:0000256" key="8">
    <source>
        <dbReference type="ARBA" id="ARBA00035363"/>
    </source>
</evidence>
<dbReference type="EMBL" id="JAPWDV010000002">
    <property type="protein sequence ID" value="KAJ6221340.1"/>
    <property type="molecule type" value="Genomic_DNA"/>
</dbReference>
<comment type="similarity">
    <text evidence="2">Belongs to the mitochondrion-specific ribosomal protein mS31 family.</text>
</comment>